<name>A0A6J6XCJ7_9ZZZZ</name>
<dbReference type="GO" id="GO:0006152">
    <property type="term" value="P:purine nucleoside catabolic process"/>
    <property type="evidence" value="ECO:0007669"/>
    <property type="project" value="TreeGrafter"/>
</dbReference>
<keyword evidence="1" id="KW-0378">Hydrolase</keyword>
<keyword evidence="2" id="KW-0326">Glycosidase</keyword>
<dbReference type="PANTHER" id="PTHR12304:SF4">
    <property type="entry name" value="URIDINE NUCLEOSIDASE"/>
    <property type="match status" value="1"/>
</dbReference>
<dbReference type="Pfam" id="PF01156">
    <property type="entry name" value="IU_nuc_hydro"/>
    <property type="match status" value="1"/>
</dbReference>
<proteinExistence type="predicted"/>
<evidence type="ECO:0000256" key="1">
    <source>
        <dbReference type="ARBA" id="ARBA00022801"/>
    </source>
</evidence>
<gene>
    <name evidence="4" type="ORF">UFOPK2975_00910</name>
</gene>
<dbReference type="EMBL" id="CAFAAG010000068">
    <property type="protein sequence ID" value="CAB4795120.1"/>
    <property type="molecule type" value="Genomic_DNA"/>
</dbReference>
<evidence type="ECO:0000313" key="4">
    <source>
        <dbReference type="EMBL" id="CAB4795120.1"/>
    </source>
</evidence>
<sequence length="313" mass="33319">MTSSNSPISMIIDCDPGHDDAMALVVAARHANVLGVTTVAGNAPISATTRNARIVLDMIGSTAPLHQGAHRPLVAPPRDASYVHGKSGLDGADLPEPSRPADSEDAVGFIIDTCRATEGVWLVPTGPLTNIALALRSAPDIARRIAGISLMGGGSFGNRSAAAEFNIWADPEAAAMVFEYGGKLIMSGLDVTHKLQATPKRIEKVRALSGHLASVLADLFVFFSDVYVSRHDNMQGGAVHDPCAVLALTHPQLFTTKPQHVVIELNGEHTRGMTMIDQRGLIERLNPNCEVVWDVQAEEAFDVIVQAIGHYSK</sequence>
<dbReference type="InterPro" id="IPR036452">
    <property type="entry name" value="Ribo_hydro-like"/>
</dbReference>
<dbReference type="PANTHER" id="PTHR12304">
    <property type="entry name" value="INOSINE-URIDINE PREFERRING NUCLEOSIDE HYDROLASE"/>
    <property type="match status" value="1"/>
</dbReference>
<reference evidence="4" key="1">
    <citation type="submission" date="2020-05" db="EMBL/GenBank/DDBJ databases">
        <authorList>
            <person name="Chiriac C."/>
            <person name="Salcher M."/>
            <person name="Ghai R."/>
            <person name="Kavagutti S V."/>
        </authorList>
    </citation>
    <scope>NUCLEOTIDE SEQUENCE</scope>
</reference>
<organism evidence="4">
    <name type="scientific">freshwater metagenome</name>
    <dbReference type="NCBI Taxonomy" id="449393"/>
    <lineage>
        <taxon>unclassified sequences</taxon>
        <taxon>metagenomes</taxon>
        <taxon>ecological metagenomes</taxon>
    </lineage>
</organism>
<evidence type="ECO:0000256" key="2">
    <source>
        <dbReference type="ARBA" id="ARBA00023295"/>
    </source>
</evidence>
<evidence type="ECO:0000259" key="3">
    <source>
        <dbReference type="Pfam" id="PF01156"/>
    </source>
</evidence>
<dbReference type="GO" id="GO:0005829">
    <property type="term" value="C:cytosol"/>
    <property type="evidence" value="ECO:0007669"/>
    <property type="project" value="TreeGrafter"/>
</dbReference>
<dbReference type="SUPFAM" id="SSF53590">
    <property type="entry name" value="Nucleoside hydrolase"/>
    <property type="match status" value="1"/>
</dbReference>
<protein>
    <submittedName>
        <fullName evidence="4">Unannotated protein</fullName>
    </submittedName>
</protein>
<dbReference type="InterPro" id="IPR023186">
    <property type="entry name" value="IUNH"/>
</dbReference>
<dbReference type="InterPro" id="IPR001910">
    <property type="entry name" value="Inosine/uridine_hydrolase_dom"/>
</dbReference>
<dbReference type="GO" id="GO:0008477">
    <property type="term" value="F:purine nucleosidase activity"/>
    <property type="evidence" value="ECO:0007669"/>
    <property type="project" value="TreeGrafter"/>
</dbReference>
<dbReference type="CDD" id="cd02651">
    <property type="entry name" value="nuc_hydro_IU_UC_XIUA"/>
    <property type="match status" value="1"/>
</dbReference>
<dbReference type="Gene3D" id="3.90.245.10">
    <property type="entry name" value="Ribonucleoside hydrolase-like"/>
    <property type="match status" value="1"/>
</dbReference>
<dbReference type="AlphaFoldDB" id="A0A6J6XCJ7"/>
<feature type="domain" description="Inosine/uridine-preferring nucleoside hydrolase" evidence="3">
    <location>
        <begin position="10"/>
        <end position="301"/>
    </location>
</feature>
<accession>A0A6J6XCJ7</accession>